<protein>
    <recommendedName>
        <fullName evidence="9">G-protein coupled receptors family 1 profile domain-containing protein</fullName>
    </recommendedName>
</protein>
<keyword evidence="3 8" id="KW-1133">Transmembrane helix</keyword>
<evidence type="ECO:0000313" key="11">
    <source>
        <dbReference type="EMBL" id="CAF4074370.1"/>
    </source>
</evidence>
<keyword evidence="7" id="KW-0807">Transducer</keyword>
<keyword evidence="2 8" id="KW-0812">Transmembrane</keyword>
<dbReference type="Gene3D" id="1.20.1070.10">
    <property type="entry name" value="Rhodopsin 7-helix transmembrane proteins"/>
    <property type="match status" value="1"/>
</dbReference>
<evidence type="ECO:0000313" key="12">
    <source>
        <dbReference type="Proteomes" id="UP000663882"/>
    </source>
</evidence>
<feature type="domain" description="G-protein coupled receptors family 1 profile" evidence="9">
    <location>
        <begin position="32"/>
        <end position="296"/>
    </location>
</feature>
<dbReference type="InterPro" id="IPR000276">
    <property type="entry name" value="GPCR_Rhodpsn"/>
</dbReference>
<dbReference type="EMBL" id="CAJNOO010001442">
    <property type="protein sequence ID" value="CAF1153194.1"/>
    <property type="molecule type" value="Genomic_DNA"/>
</dbReference>
<evidence type="ECO:0000256" key="7">
    <source>
        <dbReference type="ARBA" id="ARBA00023224"/>
    </source>
</evidence>
<feature type="transmembrane region" description="Helical" evidence="8">
    <location>
        <begin position="20"/>
        <end position="43"/>
    </location>
</feature>
<dbReference type="Pfam" id="PF00001">
    <property type="entry name" value="7tm_1"/>
    <property type="match status" value="1"/>
</dbReference>
<evidence type="ECO:0000256" key="8">
    <source>
        <dbReference type="SAM" id="Phobius"/>
    </source>
</evidence>
<dbReference type="PROSITE" id="PS50262">
    <property type="entry name" value="G_PROTEIN_RECEP_F1_2"/>
    <property type="match status" value="1"/>
</dbReference>
<evidence type="ECO:0000259" key="9">
    <source>
        <dbReference type="PROSITE" id="PS50262"/>
    </source>
</evidence>
<dbReference type="EMBL" id="CAJOAX010010400">
    <property type="protein sequence ID" value="CAF4074370.1"/>
    <property type="molecule type" value="Genomic_DNA"/>
</dbReference>
<evidence type="ECO:0000256" key="5">
    <source>
        <dbReference type="ARBA" id="ARBA00023136"/>
    </source>
</evidence>
<evidence type="ECO:0000256" key="4">
    <source>
        <dbReference type="ARBA" id="ARBA00023040"/>
    </source>
</evidence>
<dbReference type="OrthoDB" id="10034987at2759"/>
<name>A0A814SVY0_9BILA</name>
<dbReference type="GO" id="GO:0004930">
    <property type="term" value="F:G protein-coupled receptor activity"/>
    <property type="evidence" value="ECO:0007669"/>
    <property type="project" value="UniProtKB-KW"/>
</dbReference>
<evidence type="ECO:0000256" key="3">
    <source>
        <dbReference type="ARBA" id="ARBA00022989"/>
    </source>
</evidence>
<dbReference type="GO" id="GO:0005886">
    <property type="term" value="C:plasma membrane"/>
    <property type="evidence" value="ECO:0007669"/>
    <property type="project" value="TreeGrafter"/>
</dbReference>
<keyword evidence="4" id="KW-0297">G-protein coupled receptor</keyword>
<evidence type="ECO:0000313" key="10">
    <source>
        <dbReference type="EMBL" id="CAF1153194.1"/>
    </source>
</evidence>
<evidence type="ECO:0000256" key="1">
    <source>
        <dbReference type="ARBA" id="ARBA00004141"/>
    </source>
</evidence>
<comment type="subcellular location">
    <subcellularLocation>
        <location evidence="1">Membrane</location>
        <topology evidence="1">Multi-pass membrane protein</topology>
    </subcellularLocation>
</comment>
<feature type="transmembrane region" description="Helical" evidence="8">
    <location>
        <begin position="150"/>
        <end position="170"/>
    </location>
</feature>
<dbReference type="Proteomes" id="UP000663882">
    <property type="component" value="Unassembled WGS sequence"/>
</dbReference>
<keyword evidence="6" id="KW-0675">Receptor</keyword>
<sequence length="336" mass="39428">MYYTQSTDRFNTIAHKLMIIFGITMCIFGLIGNLLNICVFTIWSRSRKKSNRYNHSNRTSNSSLYLLASSFANLMIITYPLLTRILFDGYQYRVTETNVFILCKLRYYILHTFDLISLTCICMATFDRYLLSSRKVRLRQMSTRRQRTKLIILFIIVLIGSHSIPLIIYYDVSTNGQCIIFSIQYSYYYLYVFQISLHGTIPIIFLSIFGLLTFKQLKIITKHNPYNNLNSDRQLARMLLLMSIAIILSSIPNCIEQIYDVLFGGNSYEHSSKFFLYHVISSILFYTSPVTSFYIFYISTPNFRNQIRNLIVNNRHTDYIVHDSIQSRSITLFPSK</sequence>
<organism evidence="10 12">
    <name type="scientific">Rotaria sordida</name>
    <dbReference type="NCBI Taxonomy" id="392033"/>
    <lineage>
        <taxon>Eukaryota</taxon>
        <taxon>Metazoa</taxon>
        <taxon>Spiralia</taxon>
        <taxon>Gnathifera</taxon>
        <taxon>Rotifera</taxon>
        <taxon>Eurotatoria</taxon>
        <taxon>Bdelloidea</taxon>
        <taxon>Philodinida</taxon>
        <taxon>Philodinidae</taxon>
        <taxon>Rotaria</taxon>
    </lineage>
</organism>
<dbReference type="AlphaFoldDB" id="A0A814SVY0"/>
<gene>
    <name evidence="11" type="ORF">OTI717_LOCUS32846</name>
    <name evidence="10" type="ORF">RFH988_LOCUS22031</name>
</gene>
<comment type="caution">
    <text evidence="10">The sequence shown here is derived from an EMBL/GenBank/DDBJ whole genome shotgun (WGS) entry which is preliminary data.</text>
</comment>
<feature type="transmembrane region" description="Helical" evidence="8">
    <location>
        <begin position="190"/>
        <end position="214"/>
    </location>
</feature>
<feature type="transmembrane region" description="Helical" evidence="8">
    <location>
        <begin position="64"/>
        <end position="87"/>
    </location>
</feature>
<dbReference type="PANTHER" id="PTHR24243">
    <property type="entry name" value="G-PROTEIN COUPLED RECEPTOR"/>
    <property type="match status" value="1"/>
</dbReference>
<proteinExistence type="predicted"/>
<evidence type="ECO:0000256" key="6">
    <source>
        <dbReference type="ARBA" id="ARBA00023170"/>
    </source>
</evidence>
<dbReference type="PANTHER" id="PTHR24243:SF230">
    <property type="entry name" value="G-PROTEIN COUPLED RECEPTORS FAMILY 1 PROFILE DOMAIN-CONTAINING PROTEIN"/>
    <property type="match status" value="1"/>
</dbReference>
<dbReference type="InterPro" id="IPR017452">
    <property type="entry name" value="GPCR_Rhodpsn_7TM"/>
</dbReference>
<evidence type="ECO:0000256" key="2">
    <source>
        <dbReference type="ARBA" id="ARBA00022692"/>
    </source>
</evidence>
<feature type="transmembrane region" description="Helical" evidence="8">
    <location>
        <begin position="107"/>
        <end position="130"/>
    </location>
</feature>
<dbReference type="Proteomes" id="UP000663823">
    <property type="component" value="Unassembled WGS sequence"/>
</dbReference>
<feature type="transmembrane region" description="Helical" evidence="8">
    <location>
        <begin position="235"/>
        <end position="255"/>
    </location>
</feature>
<reference evidence="10" key="1">
    <citation type="submission" date="2021-02" db="EMBL/GenBank/DDBJ databases">
        <authorList>
            <person name="Nowell W R."/>
        </authorList>
    </citation>
    <scope>NUCLEOTIDE SEQUENCE</scope>
</reference>
<keyword evidence="5 8" id="KW-0472">Membrane</keyword>
<accession>A0A814SVY0</accession>
<dbReference type="SUPFAM" id="SSF81321">
    <property type="entry name" value="Family A G protein-coupled receptor-like"/>
    <property type="match status" value="1"/>
</dbReference>
<feature type="transmembrane region" description="Helical" evidence="8">
    <location>
        <begin position="275"/>
        <end position="298"/>
    </location>
</feature>